<dbReference type="AlphaFoldDB" id="A0A9I9E9X4"/>
<evidence type="ECO:0000256" key="1">
    <source>
        <dbReference type="SAM" id="MobiDB-lite"/>
    </source>
</evidence>
<accession>A0A9I9E9X4</accession>
<reference evidence="2" key="1">
    <citation type="submission" date="2023-03" db="UniProtKB">
        <authorList>
            <consortium name="EnsemblPlants"/>
        </authorList>
    </citation>
    <scope>IDENTIFICATION</scope>
</reference>
<dbReference type="Gramene" id="MELO3C030828.2.1">
    <property type="protein sequence ID" value="MELO3C030828.2.1"/>
    <property type="gene ID" value="MELO3C030828.2"/>
</dbReference>
<feature type="region of interest" description="Disordered" evidence="1">
    <location>
        <begin position="1"/>
        <end position="122"/>
    </location>
</feature>
<organism evidence="2">
    <name type="scientific">Cucumis melo</name>
    <name type="common">Muskmelon</name>
    <dbReference type="NCBI Taxonomy" id="3656"/>
    <lineage>
        <taxon>Eukaryota</taxon>
        <taxon>Viridiplantae</taxon>
        <taxon>Streptophyta</taxon>
        <taxon>Embryophyta</taxon>
        <taxon>Tracheophyta</taxon>
        <taxon>Spermatophyta</taxon>
        <taxon>Magnoliopsida</taxon>
        <taxon>eudicotyledons</taxon>
        <taxon>Gunneridae</taxon>
        <taxon>Pentapetalae</taxon>
        <taxon>rosids</taxon>
        <taxon>fabids</taxon>
        <taxon>Cucurbitales</taxon>
        <taxon>Cucurbitaceae</taxon>
        <taxon>Benincaseae</taxon>
        <taxon>Cucumis</taxon>
    </lineage>
</organism>
<dbReference type="EnsemblPlants" id="MELO3C030828.2.1">
    <property type="protein sequence ID" value="MELO3C030828.2.1"/>
    <property type="gene ID" value="MELO3C030828.2"/>
</dbReference>
<sequence>MGFDYYSAHPTIHLPLQPNQKEKKNPSFKSAAETLLPRRRAAPSAQAFRQAFTPSRSTPIRAATLRVSKPSDQRHQPPESGSPCAAPRSRVNPTRSHLHPAPKRNACRIASLPPASHRRVPRSVPAVTRAGNATRAFSSARIRSICITLCDPSRATPISAVARPRLSASSRAFCRKPSRLQPSSRANSCFASRADSPVLELSACSGPLHLFWISLLGKRIFLLLGLVEQIFSIRSWVVTTMNEMNEQEATLPCAQTKQYAKQQEILPNLYLQSKFPNLRSILLNLKHSHQGPCRQHFKFLTGTVWSINVTPPPGLPATLDRKMA</sequence>
<feature type="compositionally biased region" description="Basic residues" evidence="1">
    <location>
        <begin position="96"/>
        <end position="106"/>
    </location>
</feature>
<name>A0A9I9E9X4_CUCME</name>
<protein>
    <submittedName>
        <fullName evidence="2">Uncharacterized protein</fullName>
    </submittedName>
</protein>
<evidence type="ECO:0000313" key="2">
    <source>
        <dbReference type="EnsemblPlants" id="MELO3C030828.2.1"/>
    </source>
</evidence>
<proteinExistence type="predicted"/>